<evidence type="ECO:0000313" key="3">
    <source>
        <dbReference type="Proteomes" id="UP001183809"/>
    </source>
</evidence>
<organism evidence="2 3">
    <name type="scientific">Streptomyces gibsoniae</name>
    <dbReference type="NCBI Taxonomy" id="3075529"/>
    <lineage>
        <taxon>Bacteria</taxon>
        <taxon>Bacillati</taxon>
        <taxon>Actinomycetota</taxon>
        <taxon>Actinomycetes</taxon>
        <taxon>Kitasatosporales</taxon>
        <taxon>Streptomycetaceae</taxon>
        <taxon>Streptomyces</taxon>
    </lineage>
</organism>
<dbReference type="Proteomes" id="UP001183809">
    <property type="component" value="Unassembled WGS sequence"/>
</dbReference>
<name>A0ABU2TRY5_9ACTN</name>
<gene>
    <name evidence="2" type="ORF">RM764_11895</name>
</gene>
<protein>
    <submittedName>
        <fullName evidence="2">Uncharacterized protein</fullName>
    </submittedName>
</protein>
<feature type="region of interest" description="Disordered" evidence="1">
    <location>
        <begin position="34"/>
        <end position="83"/>
    </location>
</feature>
<sequence length="83" mass="9143">MGTEQGCRYAVNELPFPPAESDYGVPELSLSWRPFMSDHAPSAPSDPTDRHQMNPTNGEGNTRMEQDQPSALRDDPTIRAAAQ</sequence>
<evidence type="ECO:0000313" key="2">
    <source>
        <dbReference type="EMBL" id="MDT0463712.1"/>
    </source>
</evidence>
<feature type="compositionally biased region" description="Basic and acidic residues" evidence="1">
    <location>
        <begin position="62"/>
        <end position="77"/>
    </location>
</feature>
<comment type="caution">
    <text evidence="2">The sequence shown here is derived from an EMBL/GenBank/DDBJ whole genome shotgun (WGS) entry which is preliminary data.</text>
</comment>
<dbReference type="RefSeq" id="WP_311694657.1">
    <property type="nucleotide sequence ID" value="NZ_JAVREY010000010.1"/>
</dbReference>
<dbReference type="EMBL" id="JAVREY010000010">
    <property type="protein sequence ID" value="MDT0463712.1"/>
    <property type="molecule type" value="Genomic_DNA"/>
</dbReference>
<reference evidence="3" key="1">
    <citation type="submission" date="2023-07" db="EMBL/GenBank/DDBJ databases">
        <title>30 novel species of actinomycetes from the DSMZ collection.</title>
        <authorList>
            <person name="Nouioui I."/>
        </authorList>
    </citation>
    <scope>NUCLEOTIDE SEQUENCE [LARGE SCALE GENOMIC DNA]</scope>
    <source>
        <strain evidence="3">DSM 41699</strain>
    </source>
</reference>
<proteinExistence type="predicted"/>
<evidence type="ECO:0000256" key="1">
    <source>
        <dbReference type="SAM" id="MobiDB-lite"/>
    </source>
</evidence>
<keyword evidence="3" id="KW-1185">Reference proteome</keyword>
<accession>A0ABU2TRY5</accession>